<dbReference type="GO" id="GO:0042803">
    <property type="term" value="F:protein homodimerization activity"/>
    <property type="evidence" value="ECO:0007669"/>
    <property type="project" value="UniProtKB-UniRule"/>
</dbReference>
<evidence type="ECO:0000256" key="5">
    <source>
        <dbReference type="ARBA" id="ARBA00022490"/>
    </source>
</evidence>
<feature type="region of interest" description="Important for dimerization" evidence="11">
    <location>
        <begin position="242"/>
        <end position="277"/>
    </location>
</feature>
<feature type="binding site" evidence="11">
    <location>
        <position position="177"/>
    </location>
    <ligand>
        <name>a divalent metal cation</name>
        <dbReference type="ChEBI" id="CHEBI:60240"/>
    </ligand>
</feature>
<dbReference type="GO" id="GO:0004109">
    <property type="term" value="F:coproporphyrinogen oxidase activity"/>
    <property type="evidence" value="ECO:0007669"/>
    <property type="project" value="UniProtKB-UniRule"/>
</dbReference>
<keyword evidence="8 11" id="KW-0627">Porphyrin biosynthesis</keyword>
<feature type="binding site" evidence="11">
    <location>
        <begin position="260"/>
        <end position="262"/>
    </location>
    <ligand>
        <name>substrate</name>
    </ligand>
</feature>
<evidence type="ECO:0000313" key="13">
    <source>
        <dbReference type="EMBL" id="SQI44319.1"/>
    </source>
</evidence>
<dbReference type="STRING" id="82996.ADP72_17900"/>
<name>A0A2X4V121_SERPL</name>
<evidence type="ECO:0000256" key="3">
    <source>
        <dbReference type="ARBA" id="ARBA00010644"/>
    </source>
</evidence>
<comment type="function">
    <text evidence="10 11">Involved in the heme biosynthesis. Catalyzes the aerobic oxidative decarboxylation of propionate groups of rings A and B of coproporphyrinogen-III to yield the vinyl groups in protoporphyrinogen-IX.</text>
</comment>
<organism evidence="13 14">
    <name type="scientific">Serratia plymuthica</name>
    <dbReference type="NCBI Taxonomy" id="82996"/>
    <lineage>
        <taxon>Bacteria</taxon>
        <taxon>Pseudomonadati</taxon>
        <taxon>Pseudomonadota</taxon>
        <taxon>Gammaproteobacteria</taxon>
        <taxon>Enterobacterales</taxon>
        <taxon>Yersiniaceae</taxon>
        <taxon>Serratia</taxon>
    </lineage>
</organism>
<evidence type="ECO:0000256" key="8">
    <source>
        <dbReference type="ARBA" id="ARBA00023244"/>
    </source>
</evidence>
<feature type="binding site" evidence="11">
    <location>
        <begin position="110"/>
        <end position="112"/>
    </location>
    <ligand>
        <name>substrate</name>
    </ligand>
</feature>
<evidence type="ECO:0000256" key="4">
    <source>
        <dbReference type="ARBA" id="ARBA00011738"/>
    </source>
</evidence>
<protein>
    <recommendedName>
        <fullName evidence="11">Oxygen-dependent coproporphyrinogen-III oxidase</fullName>
        <shortName evidence="11">CPO</shortName>
        <shortName evidence="11">Coprogen oxidase</shortName>
        <shortName evidence="11">Coproporphyrinogenase</shortName>
        <ecNumber evidence="11">1.3.3.3</ecNumber>
    </recommendedName>
</protein>
<dbReference type="GO" id="GO:0046872">
    <property type="term" value="F:metal ion binding"/>
    <property type="evidence" value="ECO:0007669"/>
    <property type="project" value="UniProtKB-KW"/>
</dbReference>
<comment type="catalytic activity">
    <reaction evidence="9 11">
        <text>coproporphyrinogen III + O2 + 2 H(+) = protoporphyrinogen IX + 2 CO2 + 2 H2O</text>
        <dbReference type="Rhea" id="RHEA:18257"/>
        <dbReference type="ChEBI" id="CHEBI:15377"/>
        <dbReference type="ChEBI" id="CHEBI:15378"/>
        <dbReference type="ChEBI" id="CHEBI:15379"/>
        <dbReference type="ChEBI" id="CHEBI:16526"/>
        <dbReference type="ChEBI" id="CHEBI:57307"/>
        <dbReference type="ChEBI" id="CHEBI:57309"/>
        <dbReference type="EC" id="1.3.3.3"/>
    </reaction>
</comment>
<dbReference type="AlphaFoldDB" id="A0A2X4V121"/>
<evidence type="ECO:0000313" key="14">
    <source>
        <dbReference type="Proteomes" id="UP000248897"/>
    </source>
</evidence>
<dbReference type="InterPro" id="IPR001260">
    <property type="entry name" value="Coprogen_oxidase_aer"/>
</dbReference>
<dbReference type="EMBL" id="CP065673">
    <property type="protein sequence ID" value="QPS19728.1"/>
    <property type="molecule type" value="Genomic_DNA"/>
</dbReference>
<evidence type="ECO:0000256" key="10">
    <source>
        <dbReference type="ARBA" id="ARBA00059657"/>
    </source>
</evidence>
<dbReference type="RefSeq" id="WP_062868199.1">
    <property type="nucleotide sequence ID" value="NZ_CAMITG010000004.1"/>
</dbReference>
<keyword evidence="15" id="KW-1185">Reference proteome</keyword>
<dbReference type="EMBL" id="LS483469">
    <property type="protein sequence ID" value="SQI44319.1"/>
    <property type="molecule type" value="Genomic_DNA"/>
</dbReference>
<evidence type="ECO:0000256" key="7">
    <source>
        <dbReference type="ARBA" id="ARBA00023133"/>
    </source>
</evidence>
<gene>
    <name evidence="11 13" type="primary">hemF</name>
    <name evidence="12" type="ORF">I6G64_19405</name>
    <name evidence="13" type="ORF">NCTC12961_04306</name>
</gene>
<sequence length="306" mass="34611">MSLPTIAEVKSFLLSLQDSICAQLAQADGGAVFNEDRWTREEGGGGRSRVLTQGSVFEQAGVNFSHVSGATLPASATAHRPELAGRSFQAMGVSLVIHPHSPYIPTSHANVRFFIAEKPGEEPVWWFGGGFDLTPFYGFEEDAVHWHRTAERLCAPFGDEVYPKYKKWCDDYFFIKHRNEARGIGGLFFDDLNTPGFDSSFAFTRAVGEGFLDAYLPIVEKRKALSWGDNERQFQLYRRGRYVEFNLVWDRGTLFGLQTGGRTESILMSMPPLVRWEYNYQPAEGSPEAALYRDFLPVRDWLKEPE</sequence>
<reference evidence="13 14" key="1">
    <citation type="submission" date="2018-06" db="EMBL/GenBank/DDBJ databases">
        <authorList>
            <consortium name="Pathogen Informatics"/>
            <person name="Doyle S."/>
        </authorList>
    </citation>
    <scope>NUCLEOTIDE SEQUENCE [LARGE SCALE GENOMIC DNA]</scope>
    <source>
        <strain evidence="13 14">NCTC12961</strain>
    </source>
</reference>
<dbReference type="UniPathway" id="UPA00251">
    <property type="reaction ID" value="UER00322"/>
</dbReference>
<accession>A0A2X4V121</accession>
<dbReference type="Gene3D" id="3.40.1500.10">
    <property type="entry name" value="Coproporphyrinogen III oxidase, aerobic"/>
    <property type="match status" value="1"/>
</dbReference>
<evidence type="ECO:0000313" key="12">
    <source>
        <dbReference type="EMBL" id="QPS19728.1"/>
    </source>
</evidence>
<keyword evidence="6 11" id="KW-0560">Oxidoreductase</keyword>
<dbReference type="SUPFAM" id="SSF102886">
    <property type="entry name" value="Coproporphyrinogen III oxidase"/>
    <property type="match status" value="1"/>
</dbReference>
<dbReference type="EC" id="1.3.3.3" evidence="11"/>
<dbReference type="Pfam" id="PF01218">
    <property type="entry name" value="Coprogen_oxidas"/>
    <property type="match status" value="1"/>
</dbReference>
<comment type="similarity">
    <text evidence="3 11">Belongs to the aerobic coproporphyrinogen-III oxidase family.</text>
</comment>
<keyword evidence="5 11" id="KW-0963">Cytoplasm</keyword>
<feature type="binding site" evidence="11">
    <location>
        <position position="94"/>
    </location>
    <ligand>
        <name>substrate</name>
    </ligand>
</feature>
<evidence type="ECO:0000256" key="11">
    <source>
        <dbReference type="HAMAP-Rule" id="MF_00333"/>
    </source>
</evidence>
<dbReference type="PRINTS" id="PR00073">
    <property type="entry name" value="COPRGNOXDASE"/>
</dbReference>
<comment type="pathway">
    <text evidence="2 11">Porphyrin-containing compound metabolism; protoporphyrin-IX biosynthesis; protoporphyrinogen-IX from coproporphyrinogen-III (O2 route): step 1/1.</text>
</comment>
<dbReference type="HAMAP" id="MF_00333">
    <property type="entry name" value="Coprogen_oxidas"/>
    <property type="match status" value="1"/>
</dbReference>
<dbReference type="Proteomes" id="UP000248897">
    <property type="component" value="Chromosome 1"/>
</dbReference>
<evidence type="ECO:0000313" key="15">
    <source>
        <dbReference type="Proteomes" id="UP000594967"/>
    </source>
</evidence>
<keyword evidence="7 11" id="KW-0350">Heme biosynthesis</keyword>
<proteinExistence type="inferred from homology"/>
<dbReference type="GO" id="GO:0005737">
    <property type="term" value="C:cytoplasm"/>
    <property type="evidence" value="ECO:0007669"/>
    <property type="project" value="UniProtKB-SubCell"/>
</dbReference>
<dbReference type="InterPro" id="IPR036406">
    <property type="entry name" value="Coprogen_oxidase_aer_sf"/>
</dbReference>
<dbReference type="GO" id="GO:0006782">
    <property type="term" value="P:protoporphyrinogen IX biosynthetic process"/>
    <property type="evidence" value="ECO:0007669"/>
    <property type="project" value="UniProtKB-UniRule"/>
</dbReference>
<feature type="site" description="Important for dimerization" evidence="11">
    <location>
        <position position="177"/>
    </location>
</feature>
<feature type="binding site" evidence="11">
    <location>
        <position position="147"/>
    </location>
    <ligand>
        <name>a divalent metal cation</name>
        <dbReference type="ChEBI" id="CHEBI:60240"/>
    </ligand>
</feature>
<comment type="subunit">
    <text evidence="4 11">Homodimer.</text>
</comment>
<feature type="binding site" evidence="11">
    <location>
        <position position="98"/>
    </location>
    <ligand>
        <name>a divalent metal cation</name>
        <dbReference type="ChEBI" id="CHEBI:60240"/>
    </ligand>
</feature>
<dbReference type="FunFam" id="3.40.1500.10:FF:000001">
    <property type="entry name" value="Oxygen-dependent coproporphyrinogen-III oxidase"/>
    <property type="match status" value="1"/>
</dbReference>
<evidence type="ECO:0000256" key="2">
    <source>
        <dbReference type="ARBA" id="ARBA00005168"/>
    </source>
</evidence>
<evidence type="ECO:0000256" key="6">
    <source>
        <dbReference type="ARBA" id="ARBA00023002"/>
    </source>
</evidence>
<dbReference type="PANTHER" id="PTHR10755:SF0">
    <property type="entry name" value="OXYGEN-DEPENDENT COPROPORPHYRINOGEN-III OXIDASE, MITOCHONDRIAL"/>
    <property type="match status" value="1"/>
</dbReference>
<comment type="subcellular location">
    <subcellularLocation>
        <location evidence="1 11">Cytoplasm</location>
    </subcellularLocation>
</comment>
<comment type="cofactor">
    <cofactor evidence="11">
        <name>a divalent metal cation</name>
        <dbReference type="ChEBI" id="CHEBI:60240"/>
    </cofactor>
</comment>
<dbReference type="PROSITE" id="PS01021">
    <property type="entry name" value="COPROGEN_OXIDASE"/>
    <property type="match status" value="1"/>
</dbReference>
<evidence type="ECO:0000256" key="1">
    <source>
        <dbReference type="ARBA" id="ARBA00004496"/>
    </source>
</evidence>
<dbReference type="PANTHER" id="PTHR10755">
    <property type="entry name" value="COPROPORPHYRINOGEN III OXIDASE, MITOCHONDRIAL"/>
    <property type="match status" value="1"/>
</dbReference>
<reference evidence="12 15" key="2">
    <citation type="submission" date="2020-12" db="EMBL/GenBank/DDBJ databases">
        <title>FDA dAtabase for Regulatory Grade micrObial Sequences (FDA-ARGOS): Supporting development and validation of Infectious Disease Dx tests.</title>
        <authorList>
            <person name="Sproer C."/>
            <person name="Gronow S."/>
            <person name="Severitt S."/>
            <person name="Schroder I."/>
            <person name="Tallon L."/>
            <person name="Sadzewicz L."/>
            <person name="Zhao X."/>
            <person name="Boylan J."/>
            <person name="Ott S."/>
            <person name="Bowen H."/>
            <person name="Vavikolanu K."/>
            <person name="Mehta A."/>
            <person name="Aluvathingal J."/>
            <person name="Nadendla S."/>
            <person name="Lowell S."/>
            <person name="Myers T."/>
            <person name="Yan Y."/>
            <person name="Sichtig H."/>
        </authorList>
    </citation>
    <scope>NUCLEOTIDE SEQUENCE [LARGE SCALE GENOMIC DNA]</scope>
    <source>
        <strain evidence="12 15">FDAARGOS_907</strain>
    </source>
</reference>
<dbReference type="NCBIfam" id="NF003727">
    <property type="entry name" value="PRK05330.1"/>
    <property type="match status" value="1"/>
</dbReference>
<dbReference type="PIRSF" id="PIRSF000166">
    <property type="entry name" value="Coproporphyri_ox"/>
    <property type="match status" value="1"/>
</dbReference>
<dbReference type="InterPro" id="IPR018375">
    <property type="entry name" value="Coprogen_oxidase_CS"/>
</dbReference>
<feature type="active site" description="Proton donor" evidence="11">
    <location>
        <position position="108"/>
    </location>
</feature>
<evidence type="ECO:0000256" key="9">
    <source>
        <dbReference type="ARBA" id="ARBA00049102"/>
    </source>
</evidence>
<dbReference type="Proteomes" id="UP000594967">
    <property type="component" value="Chromosome"/>
</dbReference>
<keyword evidence="11" id="KW-0479">Metal-binding</keyword>
<feature type="binding site" evidence="11">
    <location>
        <position position="108"/>
    </location>
    <ligand>
        <name>a divalent metal cation</name>
        <dbReference type="ChEBI" id="CHEBI:60240"/>
    </ligand>
</feature>